<comment type="caution">
    <text evidence="1">The sequence shown here is derived from an EMBL/GenBank/DDBJ whole genome shotgun (WGS) entry which is preliminary data.</text>
</comment>
<dbReference type="EMBL" id="JTDF01021982">
    <property type="protein sequence ID" value="KAF8561111.1"/>
    <property type="molecule type" value="Genomic_DNA"/>
</dbReference>
<dbReference type="Proteomes" id="UP000699462">
    <property type="component" value="Unassembled WGS sequence"/>
</dbReference>
<sequence>MPVESDQLKTIGPVVNNAPKNDSAPVVLKLQLPAHPTTCPTQLSCPLTLCTLISVPKSPFSLPPALTSKEAFRWFGKQQQQHSPAPTHFLNAQSSVHSNPKGLRILSTTSMSEHTRFGSSTTSNPLQPLHIDLTTSDLPVEADCPISISTPLTHSPVQATLVAPFPVPPTLFTHSTVSPTVLHVPVSSVCMNTRNTRTVLVKVFM</sequence>
<organism evidence="1 2">
    <name type="scientific">Paragonimus westermani</name>
    <dbReference type="NCBI Taxonomy" id="34504"/>
    <lineage>
        <taxon>Eukaryota</taxon>
        <taxon>Metazoa</taxon>
        <taxon>Spiralia</taxon>
        <taxon>Lophotrochozoa</taxon>
        <taxon>Platyhelminthes</taxon>
        <taxon>Trematoda</taxon>
        <taxon>Digenea</taxon>
        <taxon>Plagiorchiida</taxon>
        <taxon>Troglotremata</taxon>
        <taxon>Troglotrematidae</taxon>
        <taxon>Paragonimus</taxon>
    </lineage>
</organism>
<evidence type="ECO:0000313" key="2">
    <source>
        <dbReference type="Proteomes" id="UP000699462"/>
    </source>
</evidence>
<reference evidence="1 2" key="1">
    <citation type="submission" date="2019-07" db="EMBL/GenBank/DDBJ databases">
        <title>Annotation for the trematode Paragonimus westermani.</title>
        <authorList>
            <person name="Choi Y.-J."/>
        </authorList>
    </citation>
    <scope>NUCLEOTIDE SEQUENCE [LARGE SCALE GENOMIC DNA]</scope>
    <source>
        <strain evidence="1">180907_Pwestermani</strain>
    </source>
</reference>
<keyword evidence="2" id="KW-1185">Reference proteome</keyword>
<proteinExistence type="predicted"/>
<accession>A0A8T0D3C4</accession>
<name>A0A8T0D3C4_9TREM</name>
<dbReference type="AlphaFoldDB" id="A0A8T0D3C4"/>
<protein>
    <submittedName>
        <fullName evidence="1">Uncharacterized protein</fullName>
    </submittedName>
</protein>
<evidence type="ECO:0000313" key="1">
    <source>
        <dbReference type="EMBL" id="KAF8561111.1"/>
    </source>
</evidence>
<gene>
    <name evidence="1" type="ORF">P879_06186</name>
</gene>